<feature type="transmembrane region" description="Helical" evidence="1">
    <location>
        <begin position="33"/>
        <end position="49"/>
    </location>
</feature>
<sequence length="186" mass="20146">MSASTRVRAVAVGLLTLSYPVLVYLGLGRFEPRWLALLLAGLALLRAIATRQPTWLAAAAGALLLALVTAVGNHALPLKLYPVLVNAVLLVVFCTSLIYPPSVIERLARLQEPDLPPEGVIYTRKVTQVWCGFFVLNGSIALVTALWASDAVWALYNGLIAYGLMGMLFAAEWLVRRRVRAGVIHG</sequence>
<comment type="caution">
    <text evidence="2">The sequence shown here is derived from an EMBL/GenBank/DDBJ whole genome shotgun (WGS) entry which is preliminary data.</text>
</comment>
<dbReference type="EMBL" id="BSOG01000006">
    <property type="protein sequence ID" value="GLR15036.1"/>
    <property type="molecule type" value="Genomic_DNA"/>
</dbReference>
<dbReference type="Proteomes" id="UP001156706">
    <property type="component" value="Unassembled WGS sequence"/>
</dbReference>
<keyword evidence="1" id="KW-0472">Membrane</keyword>
<feature type="transmembrane region" description="Helical" evidence="1">
    <location>
        <begin position="56"/>
        <end position="74"/>
    </location>
</feature>
<evidence type="ECO:0000313" key="3">
    <source>
        <dbReference type="Proteomes" id="UP001156706"/>
    </source>
</evidence>
<feature type="transmembrane region" description="Helical" evidence="1">
    <location>
        <begin position="129"/>
        <end position="148"/>
    </location>
</feature>
<keyword evidence="3" id="KW-1185">Reference proteome</keyword>
<gene>
    <name evidence="2" type="ORF">GCM10007907_38260</name>
</gene>
<accession>A0ABQ5YJ75</accession>
<evidence type="ECO:0000256" key="1">
    <source>
        <dbReference type="SAM" id="Phobius"/>
    </source>
</evidence>
<feature type="transmembrane region" description="Helical" evidence="1">
    <location>
        <begin position="80"/>
        <end position="99"/>
    </location>
</feature>
<name>A0ABQ5YJ75_9NEIS</name>
<keyword evidence="1" id="KW-0812">Transmembrane</keyword>
<protein>
    <recommendedName>
        <fullName evidence="4">DNA gyrase subunit B</fullName>
    </recommendedName>
</protein>
<reference evidence="3" key="1">
    <citation type="journal article" date="2019" name="Int. J. Syst. Evol. Microbiol.">
        <title>The Global Catalogue of Microorganisms (GCM) 10K type strain sequencing project: providing services to taxonomists for standard genome sequencing and annotation.</title>
        <authorList>
            <consortium name="The Broad Institute Genomics Platform"/>
            <consortium name="The Broad Institute Genome Sequencing Center for Infectious Disease"/>
            <person name="Wu L."/>
            <person name="Ma J."/>
        </authorList>
    </citation>
    <scope>NUCLEOTIDE SEQUENCE [LARGE SCALE GENOMIC DNA]</scope>
    <source>
        <strain evidence="3">NBRC 110044</strain>
    </source>
</reference>
<organism evidence="2 3">
    <name type="scientific">Chitinimonas prasina</name>
    <dbReference type="NCBI Taxonomy" id="1434937"/>
    <lineage>
        <taxon>Bacteria</taxon>
        <taxon>Pseudomonadati</taxon>
        <taxon>Pseudomonadota</taxon>
        <taxon>Betaproteobacteria</taxon>
        <taxon>Neisseriales</taxon>
        <taxon>Chitinibacteraceae</taxon>
        <taxon>Chitinimonas</taxon>
    </lineage>
</organism>
<evidence type="ECO:0008006" key="4">
    <source>
        <dbReference type="Google" id="ProtNLM"/>
    </source>
</evidence>
<feature type="transmembrane region" description="Helical" evidence="1">
    <location>
        <begin position="7"/>
        <end position="27"/>
    </location>
</feature>
<evidence type="ECO:0000313" key="2">
    <source>
        <dbReference type="EMBL" id="GLR15036.1"/>
    </source>
</evidence>
<keyword evidence="1" id="KW-1133">Transmembrane helix</keyword>
<dbReference type="RefSeq" id="WP_284198100.1">
    <property type="nucleotide sequence ID" value="NZ_BSOG01000006.1"/>
</dbReference>
<feature type="transmembrane region" description="Helical" evidence="1">
    <location>
        <begin position="154"/>
        <end position="175"/>
    </location>
</feature>
<proteinExistence type="predicted"/>